<accession>A0A2N7TU19</accession>
<reference evidence="1 2" key="1">
    <citation type="submission" date="2018-01" db="EMBL/GenBank/DDBJ databases">
        <title>Halomonas endophytica sp. nov., isolated from storage liquid in the stems of Populus euphratica.</title>
        <authorList>
            <person name="Chen C."/>
        </authorList>
    </citation>
    <scope>NUCLEOTIDE SEQUENCE [LARGE SCALE GENOMIC DNA]</scope>
    <source>
        <strain evidence="1 2">DSM 26881</strain>
    </source>
</reference>
<gene>
    <name evidence="1" type="ORF">C1H66_01285</name>
</gene>
<keyword evidence="2" id="KW-1185">Reference proteome</keyword>
<protein>
    <submittedName>
        <fullName evidence="1">Uncharacterized protein</fullName>
    </submittedName>
</protein>
<dbReference type="Proteomes" id="UP000235346">
    <property type="component" value="Unassembled WGS sequence"/>
</dbReference>
<organism evidence="1 2">
    <name type="scientific">Halomonas heilongjiangensis</name>
    <dbReference type="NCBI Taxonomy" id="1387883"/>
    <lineage>
        <taxon>Bacteria</taxon>
        <taxon>Pseudomonadati</taxon>
        <taxon>Pseudomonadota</taxon>
        <taxon>Gammaproteobacteria</taxon>
        <taxon>Oceanospirillales</taxon>
        <taxon>Halomonadaceae</taxon>
        <taxon>Halomonas</taxon>
    </lineage>
</organism>
<dbReference type="EMBL" id="PNRE01000009">
    <property type="protein sequence ID" value="PMR71699.1"/>
    <property type="molecule type" value="Genomic_DNA"/>
</dbReference>
<sequence>MELSEDEWRSVAVESEGSGLKVVFRNTRTHHLVRKYYRLPPSALREAMKDGRYLGMRPGTFHTMESLHAGGDGQGRNGG</sequence>
<comment type="caution">
    <text evidence="1">The sequence shown here is derived from an EMBL/GenBank/DDBJ whole genome shotgun (WGS) entry which is preliminary data.</text>
</comment>
<evidence type="ECO:0000313" key="1">
    <source>
        <dbReference type="EMBL" id="PMR71699.1"/>
    </source>
</evidence>
<name>A0A2N7TU19_9GAMM</name>
<dbReference type="AlphaFoldDB" id="A0A2N7TU19"/>
<evidence type="ECO:0000313" key="2">
    <source>
        <dbReference type="Proteomes" id="UP000235346"/>
    </source>
</evidence>
<proteinExistence type="predicted"/>